<dbReference type="Proteomes" id="UP000054018">
    <property type="component" value="Unassembled WGS sequence"/>
</dbReference>
<evidence type="ECO:0000313" key="2">
    <source>
        <dbReference type="EMBL" id="KIK31118.1"/>
    </source>
</evidence>
<dbReference type="GO" id="GO:0001401">
    <property type="term" value="C:SAM complex"/>
    <property type="evidence" value="ECO:0007669"/>
    <property type="project" value="TreeGrafter"/>
</dbReference>
<sequence>MASALTLPAPLKKAFSLFPLQTHPPVPFAVRFPLVKPTLWIAPPRTPSVGHVSLLSTDVECLKWQAYIALRGLTDVAVRWDIPPEGALGGRLPTLHVPGTVADGNLLVAEDIPGWVDSQVTTGIDTLDGYKDEHAKDESHAWVSLLEGVVHAALILSGSAPSPFDMFIHLSGNKRRPIEAILSPPPAPLTGFSSFLPTFGANISLSALHPQYTEAINAVSERLGGDTWFLGSANPTALDAFLFAYLHCILHTGDVTRLEVARYANLVAWERRVGTKVEAAFCIALREYRE</sequence>
<dbReference type="InterPro" id="IPR050931">
    <property type="entry name" value="Mito_Protein_Transport_Metaxin"/>
</dbReference>
<feature type="domain" description="Metaxin glutathione S-transferase" evidence="1">
    <location>
        <begin position="214"/>
        <end position="273"/>
    </location>
</feature>
<name>A0A0D0AGB8_9AGAM</name>
<dbReference type="OrthoDB" id="198787at2759"/>
<keyword evidence="3" id="KW-1185">Reference proteome</keyword>
<dbReference type="PANTHER" id="PTHR12289">
    <property type="entry name" value="METAXIN RELATED"/>
    <property type="match status" value="1"/>
</dbReference>
<dbReference type="STRING" id="765257.A0A0D0AGB8"/>
<dbReference type="HOGENOM" id="CLU_077463_0_0_1"/>
<dbReference type="PANTHER" id="PTHR12289:SF77">
    <property type="entry name" value="METAXIN-2"/>
    <property type="match status" value="1"/>
</dbReference>
<organism evidence="2 3">
    <name type="scientific">Pisolithus microcarpus 441</name>
    <dbReference type="NCBI Taxonomy" id="765257"/>
    <lineage>
        <taxon>Eukaryota</taxon>
        <taxon>Fungi</taxon>
        <taxon>Dikarya</taxon>
        <taxon>Basidiomycota</taxon>
        <taxon>Agaricomycotina</taxon>
        <taxon>Agaricomycetes</taxon>
        <taxon>Agaricomycetidae</taxon>
        <taxon>Boletales</taxon>
        <taxon>Sclerodermatineae</taxon>
        <taxon>Pisolithaceae</taxon>
        <taxon>Pisolithus</taxon>
    </lineage>
</organism>
<dbReference type="InterPro" id="IPR036282">
    <property type="entry name" value="Glutathione-S-Trfase_C_sf"/>
</dbReference>
<dbReference type="GO" id="GO:0007005">
    <property type="term" value="P:mitochondrion organization"/>
    <property type="evidence" value="ECO:0007669"/>
    <property type="project" value="TreeGrafter"/>
</dbReference>
<evidence type="ECO:0000259" key="1">
    <source>
        <dbReference type="Pfam" id="PF17171"/>
    </source>
</evidence>
<reference evidence="2 3" key="1">
    <citation type="submission" date="2014-04" db="EMBL/GenBank/DDBJ databases">
        <authorList>
            <consortium name="DOE Joint Genome Institute"/>
            <person name="Kuo A."/>
            <person name="Kohler A."/>
            <person name="Costa M.D."/>
            <person name="Nagy L.G."/>
            <person name="Floudas D."/>
            <person name="Copeland A."/>
            <person name="Barry K.W."/>
            <person name="Cichocki N."/>
            <person name="Veneault-Fourrey C."/>
            <person name="LaButti K."/>
            <person name="Lindquist E.A."/>
            <person name="Lipzen A."/>
            <person name="Lundell T."/>
            <person name="Morin E."/>
            <person name="Murat C."/>
            <person name="Sun H."/>
            <person name="Tunlid A."/>
            <person name="Henrissat B."/>
            <person name="Grigoriev I.V."/>
            <person name="Hibbett D.S."/>
            <person name="Martin F."/>
            <person name="Nordberg H.P."/>
            <person name="Cantor M.N."/>
            <person name="Hua S.X."/>
        </authorList>
    </citation>
    <scope>NUCLEOTIDE SEQUENCE [LARGE SCALE GENOMIC DNA]</scope>
    <source>
        <strain evidence="2 3">441</strain>
    </source>
</reference>
<dbReference type="EMBL" id="KN833685">
    <property type="protein sequence ID" value="KIK31118.1"/>
    <property type="molecule type" value="Genomic_DNA"/>
</dbReference>
<evidence type="ECO:0000313" key="3">
    <source>
        <dbReference type="Proteomes" id="UP000054018"/>
    </source>
</evidence>
<protein>
    <recommendedName>
        <fullName evidence="1">Metaxin glutathione S-transferase domain-containing protein</fullName>
    </recommendedName>
</protein>
<dbReference type="SUPFAM" id="SSF47616">
    <property type="entry name" value="GST C-terminal domain-like"/>
    <property type="match status" value="1"/>
</dbReference>
<reference evidence="3" key="2">
    <citation type="submission" date="2015-01" db="EMBL/GenBank/DDBJ databases">
        <title>Evolutionary Origins and Diversification of the Mycorrhizal Mutualists.</title>
        <authorList>
            <consortium name="DOE Joint Genome Institute"/>
            <consortium name="Mycorrhizal Genomics Consortium"/>
            <person name="Kohler A."/>
            <person name="Kuo A."/>
            <person name="Nagy L.G."/>
            <person name="Floudas D."/>
            <person name="Copeland A."/>
            <person name="Barry K.W."/>
            <person name="Cichocki N."/>
            <person name="Veneault-Fourrey C."/>
            <person name="LaButti K."/>
            <person name="Lindquist E.A."/>
            <person name="Lipzen A."/>
            <person name="Lundell T."/>
            <person name="Morin E."/>
            <person name="Murat C."/>
            <person name="Riley R."/>
            <person name="Ohm R."/>
            <person name="Sun H."/>
            <person name="Tunlid A."/>
            <person name="Henrissat B."/>
            <person name="Grigoriev I.V."/>
            <person name="Hibbett D.S."/>
            <person name="Martin F."/>
        </authorList>
    </citation>
    <scope>NUCLEOTIDE SEQUENCE [LARGE SCALE GENOMIC DNA]</scope>
    <source>
        <strain evidence="3">441</strain>
    </source>
</reference>
<proteinExistence type="predicted"/>
<accession>A0A0D0AGB8</accession>
<dbReference type="AlphaFoldDB" id="A0A0D0AGB8"/>
<dbReference type="InterPro" id="IPR033468">
    <property type="entry name" value="Metaxin_GST"/>
</dbReference>
<dbReference type="Pfam" id="PF17171">
    <property type="entry name" value="GST_C_6"/>
    <property type="match status" value="1"/>
</dbReference>
<gene>
    <name evidence="2" type="ORF">PISMIDRAFT_5654</name>
</gene>